<feature type="transmembrane region" description="Helical" evidence="2">
    <location>
        <begin position="32"/>
        <end position="49"/>
    </location>
</feature>
<gene>
    <name evidence="4" type="ORF">SGQ18_06780</name>
    <name evidence="5" type="ORF">SGQ44_05055</name>
</gene>
<organism evidence="5 6">
    <name type="scientific">Flavobacterium flavipigmentatum</name>
    <dbReference type="NCBI Taxonomy" id="2893884"/>
    <lineage>
        <taxon>Bacteria</taxon>
        <taxon>Pseudomonadati</taxon>
        <taxon>Bacteroidota</taxon>
        <taxon>Flavobacteriia</taxon>
        <taxon>Flavobacteriales</taxon>
        <taxon>Flavobacteriaceae</taxon>
        <taxon>Flavobacterium</taxon>
    </lineage>
</organism>
<proteinExistence type="predicted"/>
<dbReference type="PROSITE" id="PS50999">
    <property type="entry name" value="COX2_TM"/>
    <property type="match status" value="1"/>
</dbReference>
<keyword evidence="7" id="KW-1185">Reference proteome</keyword>
<keyword evidence="2" id="KW-0812">Transmembrane</keyword>
<evidence type="ECO:0000313" key="4">
    <source>
        <dbReference type="EMBL" id="MDX6181855.1"/>
    </source>
</evidence>
<evidence type="ECO:0000313" key="5">
    <source>
        <dbReference type="EMBL" id="MDX6185111.1"/>
    </source>
</evidence>
<dbReference type="GO" id="GO:0022900">
    <property type="term" value="P:electron transport chain"/>
    <property type="evidence" value="ECO:0007669"/>
    <property type="project" value="InterPro"/>
</dbReference>
<accession>A0AAJ2SB20</accession>
<protein>
    <recommendedName>
        <fullName evidence="3">Cytochrome oxidase subunit II transmembrane region profile domain-containing protein</fullName>
    </recommendedName>
</protein>
<feature type="transmembrane region" description="Helical" evidence="2">
    <location>
        <begin position="6"/>
        <end position="25"/>
    </location>
</feature>
<comment type="caution">
    <text evidence="5">The sequence shown here is derived from an EMBL/GenBank/DDBJ whole genome shotgun (WGS) entry which is preliminary data.</text>
</comment>
<evidence type="ECO:0000313" key="7">
    <source>
        <dbReference type="Proteomes" id="UP001278738"/>
    </source>
</evidence>
<comment type="subcellular location">
    <subcellularLocation>
        <location evidence="1">Membrane</location>
        <topology evidence="1">Multi-pass membrane protein</topology>
    </subcellularLocation>
</comment>
<evidence type="ECO:0000313" key="6">
    <source>
        <dbReference type="Proteomes" id="UP001270053"/>
    </source>
</evidence>
<keyword evidence="2" id="KW-1133">Transmembrane helix</keyword>
<dbReference type="EMBL" id="JAWXVH010000002">
    <property type="protein sequence ID" value="MDX6185111.1"/>
    <property type="molecule type" value="Genomic_DNA"/>
</dbReference>
<name>A0AAJ2SB20_9FLAO</name>
<reference evidence="5 7" key="1">
    <citation type="submission" date="2023-11" db="EMBL/GenBank/DDBJ databases">
        <title>Unpublished Manusciprt.</title>
        <authorList>
            <person name="Saticioglu I.B."/>
            <person name="Ay H."/>
            <person name="Ajmi N."/>
            <person name="Altun S."/>
            <person name="Duman M."/>
        </authorList>
    </citation>
    <scope>NUCLEOTIDE SEQUENCE</scope>
    <source>
        <strain evidence="4 7">Fl-33</strain>
        <strain evidence="5">Fl-77</strain>
    </source>
</reference>
<dbReference type="Proteomes" id="UP001270053">
    <property type="component" value="Unassembled WGS sequence"/>
</dbReference>
<dbReference type="EMBL" id="JAWXVG010000002">
    <property type="protein sequence ID" value="MDX6181855.1"/>
    <property type="molecule type" value="Genomic_DNA"/>
</dbReference>
<evidence type="ECO:0000256" key="2">
    <source>
        <dbReference type="SAM" id="Phobius"/>
    </source>
</evidence>
<dbReference type="GO" id="GO:0016020">
    <property type="term" value="C:membrane"/>
    <property type="evidence" value="ECO:0007669"/>
    <property type="project" value="UniProtKB-SubCell"/>
</dbReference>
<dbReference type="RefSeq" id="WP_229973463.1">
    <property type="nucleotide sequence ID" value="NZ_CP087133.1"/>
</dbReference>
<keyword evidence="2" id="KW-0472">Membrane</keyword>
<evidence type="ECO:0000259" key="3">
    <source>
        <dbReference type="PROSITE" id="PS50999"/>
    </source>
</evidence>
<sequence length="173" mass="19618">MLELIWGILNIILLIYFIIVCLKSVKLIKEKIGVLASFVFVIGLLSFVSKSDEKKVANKNIEILNQSNPRKAFDGNSYSRFATLEDNLTSKIELRILCGEKKSDKELIILDANCNRTGFISGTYWNALNIDIDKEKGKNYCRYNVSGIKEWKILGITIFSEANDFTGNVLLKK</sequence>
<evidence type="ECO:0000256" key="1">
    <source>
        <dbReference type="ARBA" id="ARBA00004141"/>
    </source>
</evidence>
<dbReference type="Proteomes" id="UP001278738">
    <property type="component" value="Unassembled WGS sequence"/>
</dbReference>
<dbReference type="AlphaFoldDB" id="A0AAJ2SB20"/>
<dbReference type="InterPro" id="IPR011759">
    <property type="entry name" value="Cyt_c_oxidase_su2_TM_dom"/>
</dbReference>
<feature type="domain" description="Cytochrome oxidase subunit II transmembrane region profile" evidence="3">
    <location>
        <begin position="1"/>
        <end position="32"/>
    </location>
</feature>